<dbReference type="OrthoDB" id="2242749at2759"/>
<keyword evidence="2" id="KW-1185">Reference proteome</keyword>
<dbReference type="EMBL" id="JAANQT010001134">
    <property type="protein sequence ID" value="KAG1306431.1"/>
    <property type="molecule type" value="Genomic_DNA"/>
</dbReference>
<organism evidence="1 2">
    <name type="scientific">Rhizopus oryzae</name>
    <name type="common">Mucormycosis agent</name>
    <name type="synonym">Rhizopus arrhizus var. delemar</name>
    <dbReference type="NCBI Taxonomy" id="64495"/>
    <lineage>
        <taxon>Eukaryota</taxon>
        <taxon>Fungi</taxon>
        <taxon>Fungi incertae sedis</taxon>
        <taxon>Mucoromycota</taxon>
        <taxon>Mucoromycotina</taxon>
        <taxon>Mucoromycetes</taxon>
        <taxon>Mucorales</taxon>
        <taxon>Mucorineae</taxon>
        <taxon>Rhizopodaceae</taxon>
        <taxon>Rhizopus</taxon>
    </lineage>
</organism>
<accession>A0A9P6X720</accession>
<evidence type="ECO:0000313" key="1">
    <source>
        <dbReference type="EMBL" id="KAG1306431.1"/>
    </source>
</evidence>
<protein>
    <submittedName>
        <fullName evidence="1">Uncharacterized protein</fullName>
    </submittedName>
</protein>
<name>A0A9P6X720_RHIOR</name>
<dbReference type="Proteomes" id="UP000716291">
    <property type="component" value="Unassembled WGS sequence"/>
</dbReference>
<evidence type="ECO:0000313" key="2">
    <source>
        <dbReference type="Proteomes" id="UP000716291"/>
    </source>
</evidence>
<comment type="caution">
    <text evidence="1">The sequence shown here is derived from an EMBL/GenBank/DDBJ whole genome shotgun (WGS) entry which is preliminary data.</text>
</comment>
<dbReference type="AlphaFoldDB" id="A0A9P6X720"/>
<reference evidence="1" key="1">
    <citation type="journal article" date="2020" name="Microb. Genom.">
        <title>Genetic diversity of clinical and environmental Mucorales isolates obtained from an investigation of mucormycosis cases among solid organ transplant recipients.</title>
        <authorList>
            <person name="Nguyen M.H."/>
            <person name="Kaul D."/>
            <person name="Muto C."/>
            <person name="Cheng S.J."/>
            <person name="Richter R.A."/>
            <person name="Bruno V.M."/>
            <person name="Liu G."/>
            <person name="Beyhan S."/>
            <person name="Sundermann A.J."/>
            <person name="Mounaud S."/>
            <person name="Pasculle A.W."/>
            <person name="Nierman W.C."/>
            <person name="Driscoll E."/>
            <person name="Cumbie R."/>
            <person name="Clancy C.J."/>
            <person name="Dupont C.L."/>
        </authorList>
    </citation>
    <scope>NUCLEOTIDE SEQUENCE</scope>
    <source>
        <strain evidence="1">GL11</strain>
    </source>
</reference>
<proteinExistence type="predicted"/>
<sequence>MLLVNVDEAEITEAASGLIEAIKSTKNLSCRTLRNTLYKHEYKQDHNSIVNYDAGFIENTVKHFLDLMESPNNPLNSKALERTAAACTRILIINQLFLADNDVIELGWLEREYYASSKTKWDGSLFKVDDRRISPGFIEFSGGANDATAVEKERRDIIKLYSMMFD</sequence>
<gene>
    <name evidence="1" type="ORF">G6F64_007603</name>
</gene>